<dbReference type="SUPFAM" id="SSF57850">
    <property type="entry name" value="RING/U-box"/>
    <property type="match status" value="1"/>
</dbReference>
<protein>
    <recommendedName>
        <fullName evidence="3">RING-type domain-containing protein</fullName>
    </recommendedName>
</protein>
<name>A0A9X0CWY3_9CNID</name>
<evidence type="ECO:0000313" key="1">
    <source>
        <dbReference type="EMBL" id="KAJ7376484.1"/>
    </source>
</evidence>
<accession>A0A9X0CWY3</accession>
<reference evidence="1" key="1">
    <citation type="submission" date="2023-01" db="EMBL/GenBank/DDBJ databases">
        <title>Genome assembly of the deep-sea coral Lophelia pertusa.</title>
        <authorList>
            <person name="Herrera S."/>
            <person name="Cordes E."/>
        </authorList>
    </citation>
    <scope>NUCLEOTIDE SEQUENCE</scope>
    <source>
        <strain evidence="1">USNM1676648</strain>
        <tissue evidence="1">Polyp</tissue>
    </source>
</reference>
<gene>
    <name evidence="1" type="ORF">OS493_034474</name>
</gene>
<evidence type="ECO:0008006" key="3">
    <source>
        <dbReference type="Google" id="ProtNLM"/>
    </source>
</evidence>
<dbReference type="EMBL" id="MU826398">
    <property type="protein sequence ID" value="KAJ7376484.1"/>
    <property type="molecule type" value="Genomic_DNA"/>
</dbReference>
<sequence>MAHFKCYFCLEESEKSSPSSLQLACCSQFCHKECHETWMNTQNSCGLCRAHLSGMPESEIEDDLFAIAAIEEENSETEDEDDDNDQSSIRAMLPAPSEIRNMTNEEAMERLRSLLPDNMLAEQLEAFSPWFLLETISQLTEIDMEPAMNCLIKLHYQSYNATDYPYIALLTEHFLSSDFSVTFSPNPLRRGFVDFTICYRT</sequence>
<proteinExistence type="predicted"/>
<comment type="caution">
    <text evidence="1">The sequence shown here is derived from an EMBL/GenBank/DDBJ whole genome shotgun (WGS) entry which is preliminary data.</text>
</comment>
<dbReference type="Gene3D" id="3.30.40.10">
    <property type="entry name" value="Zinc/RING finger domain, C3HC4 (zinc finger)"/>
    <property type="match status" value="1"/>
</dbReference>
<dbReference type="InterPro" id="IPR013083">
    <property type="entry name" value="Znf_RING/FYVE/PHD"/>
</dbReference>
<keyword evidence="2" id="KW-1185">Reference proteome</keyword>
<dbReference type="Proteomes" id="UP001163046">
    <property type="component" value="Unassembled WGS sequence"/>
</dbReference>
<organism evidence="1 2">
    <name type="scientific">Desmophyllum pertusum</name>
    <dbReference type="NCBI Taxonomy" id="174260"/>
    <lineage>
        <taxon>Eukaryota</taxon>
        <taxon>Metazoa</taxon>
        <taxon>Cnidaria</taxon>
        <taxon>Anthozoa</taxon>
        <taxon>Hexacorallia</taxon>
        <taxon>Scleractinia</taxon>
        <taxon>Caryophylliina</taxon>
        <taxon>Caryophylliidae</taxon>
        <taxon>Desmophyllum</taxon>
    </lineage>
</organism>
<dbReference type="AlphaFoldDB" id="A0A9X0CWY3"/>
<evidence type="ECO:0000313" key="2">
    <source>
        <dbReference type="Proteomes" id="UP001163046"/>
    </source>
</evidence>